<dbReference type="NCBIfam" id="TIGR03083">
    <property type="entry name" value="maleylpyruvate isomerase family mycothiol-dependent enzyme"/>
    <property type="match status" value="1"/>
</dbReference>
<feature type="domain" description="Mycothiol-dependent maleylpyruvate isomerase metal-binding" evidence="1">
    <location>
        <begin position="40"/>
        <end position="168"/>
    </location>
</feature>
<dbReference type="InterPro" id="IPR034660">
    <property type="entry name" value="DinB/YfiT-like"/>
</dbReference>
<protein>
    <recommendedName>
        <fullName evidence="1">Mycothiol-dependent maleylpyruvate isomerase metal-binding domain-containing protein</fullName>
    </recommendedName>
</protein>
<gene>
    <name evidence="2" type="ORF">GOTRE_039_00230</name>
</gene>
<sequence length="289" mass="31953">MCRTSQRAGVLSCPMWGEEPRATGMFSRFDYIDAALTTGDRFTDLVLGVDDPDTRLPDVPGWTLTDCLGHVASAPSRFLGLARGEGEWCCSAVDVPDFNAKQIANLPTRDVRLLCRRLADDLRELVDEVSHFHAQVPKMHFDGDRLIRADAALGLLIGEFVVHAHDIARAVGARWWVEPEVVSMIIRARQHILPSWVDPVNAAGHSGTYDIRLRGCGERHVYEFTDGELVIDPPEPRRPDVHISVDPATALLAGYGRVSPGWIGLTVKAIAWGARPWLAPRLAQRFLPA</sequence>
<comment type="caution">
    <text evidence="2">The sequence shown here is derived from an EMBL/GenBank/DDBJ whole genome shotgun (WGS) entry which is preliminary data.</text>
</comment>
<dbReference type="InterPro" id="IPR017517">
    <property type="entry name" value="Maleyloyr_isom"/>
</dbReference>
<evidence type="ECO:0000259" key="1">
    <source>
        <dbReference type="Pfam" id="PF11716"/>
    </source>
</evidence>
<name>A0ABQ0HBC5_9ACTN</name>
<organism evidence="2 3">
    <name type="scientific">Gordonia terrae NBRC 100016</name>
    <dbReference type="NCBI Taxonomy" id="1089454"/>
    <lineage>
        <taxon>Bacteria</taxon>
        <taxon>Bacillati</taxon>
        <taxon>Actinomycetota</taxon>
        <taxon>Actinomycetes</taxon>
        <taxon>Mycobacteriales</taxon>
        <taxon>Gordoniaceae</taxon>
        <taxon>Gordonia</taxon>
    </lineage>
</organism>
<reference evidence="2 3" key="1">
    <citation type="submission" date="2012-02" db="EMBL/GenBank/DDBJ databases">
        <title>Whole genome shotgun sequence of Gordonia terrae NBRC 100016.</title>
        <authorList>
            <person name="Takarada H."/>
            <person name="Hosoyama A."/>
            <person name="Tsuchikane K."/>
            <person name="Katsumata H."/>
            <person name="Yamazaki S."/>
            <person name="Fujita N."/>
        </authorList>
    </citation>
    <scope>NUCLEOTIDE SEQUENCE [LARGE SCALE GENOMIC DNA]</scope>
    <source>
        <strain evidence="2 3">NBRC 100016</strain>
    </source>
</reference>
<evidence type="ECO:0000313" key="2">
    <source>
        <dbReference type="EMBL" id="GAB43185.1"/>
    </source>
</evidence>
<proteinExistence type="predicted"/>
<dbReference type="Pfam" id="PF11716">
    <property type="entry name" value="MDMPI_N"/>
    <property type="match status" value="1"/>
</dbReference>
<dbReference type="Gene3D" id="1.20.120.450">
    <property type="entry name" value="dinb family like domain"/>
    <property type="match status" value="1"/>
</dbReference>
<evidence type="ECO:0000313" key="3">
    <source>
        <dbReference type="Proteomes" id="UP000004881"/>
    </source>
</evidence>
<accession>A0ABQ0HBC5</accession>
<dbReference type="Proteomes" id="UP000004881">
    <property type="component" value="Unassembled WGS sequence"/>
</dbReference>
<keyword evidence="3" id="KW-1185">Reference proteome</keyword>
<dbReference type="InterPro" id="IPR024344">
    <property type="entry name" value="MDMPI_metal-binding"/>
</dbReference>
<dbReference type="EMBL" id="BAFD01000039">
    <property type="protein sequence ID" value="GAB43185.1"/>
    <property type="molecule type" value="Genomic_DNA"/>
</dbReference>
<dbReference type="SUPFAM" id="SSF109854">
    <property type="entry name" value="DinB/YfiT-like putative metalloenzymes"/>
    <property type="match status" value="1"/>
</dbReference>